<sequence>MNTLAERLRYAMEVLPPKKIKGVELARAVG</sequence>
<evidence type="ECO:0000313" key="2">
    <source>
        <dbReference type="Proteomes" id="UP000255291"/>
    </source>
</evidence>
<dbReference type="EMBL" id="QRBW01000697">
    <property type="protein sequence ID" value="RDT44753.1"/>
    <property type="molecule type" value="Genomic_DNA"/>
</dbReference>
<proteinExistence type="predicted"/>
<name>A0ABD7GN23_9ENTR</name>
<dbReference type="Proteomes" id="UP000255291">
    <property type="component" value="Unassembled WGS sequence"/>
</dbReference>
<gene>
    <name evidence="1" type="ORF">DXF87_27445</name>
</gene>
<protein>
    <submittedName>
        <fullName evidence="1">Phage repressor protein</fullName>
    </submittedName>
</protein>
<feature type="non-terminal residue" evidence="1">
    <location>
        <position position="30"/>
    </location>
</feature>
<evidence type="ECO:0000313" key="1">
    <source>
        <dbReference type="EMBL" id="RDT44753.1"/>
    </source>
</evidence>
<accession>A0ABD7GN23</accession>
<dbReference type="AlphaFoldDB" id="A0ABD7GN23"/>
<organism evidence="1 2">
    <name type="scientific">Enterobacter roggenkampii</name>
    <dbReference type="NCBI Taxonomy" id="1812935"/>
    <lineage>
        <taxon>Bacteria</taxon>
        <taxon>Pseudomonadati</taxon>
        <taxon>Pseudomonadota</taxon>
        <taxon>Gammaproteobacteria</taxon>
        <taxon>Enterobacterales</taxon>
        <taxon>Enterobacteriaceae</taxon>
        <taxon>Enterobacter</taxon>
        <taxon>Enterobacter cloacae complex</taxon>
    </lineage>
</organism>
<reference evidence="1 2" key="1">
    <citation type="submission" date="2018-07" db="EMBL/GenBank/DDBJ databases">
        <title>The use of a cohorting ward and systematic surveillance cultures for the control of a Klebsiella pneumoniae carbapenemase (KPC)-producing Enterobacteriaceae outbreak.</title>
        <authorList>
            <person name="Doi Y."/>
        </authorList>
    </citation>
    <scope>NUCLEOTIDE SEQUENCE [LARGE SCALE GENOMIC DNA]</scope>
    <source>
        <strain evidence="1 2">1-RC-17-04017</strain>
    </source>
</reference>
<comment type="caution">
    <text evidence="1">The sequence shown here is derived from an EMBL/GenBank/DDBJ whole genome shotgun (WGS) entry which is preliminary data.</text>
</comment>